<dbReference type="EMBL" id="KZ678484">
    <property type="protein sequence ID" value="PSR82208.1"/>
    <property type="molecule type" value="Genomic_DNA"/>
</dbReference>
<protein>
    <submittedName>
        <fullName evidence="1">Uncharacterized protein</fullName>
    </submittedName>
</protein>
<accession>A0A2T3A3G7</accession>
<dbReference type="AlphaFoldDB" id="A0A2T3A3G7"/>
<evidence type="ECO:0000313" key="2">
    <source>
        <dbReference type="Proteomes" id="UP000241462"/>
    </source>
</evidence>
<gene>
    <name evidence="1" type="ORF">BD289DRAFT_22779</name>
</gene>
<dbReference type="InParanoid" id="A0A2T3A3G7"/>
<reference evidence="1 2" key="1">
    <citation type="journal article" date="2018" name="Mycol. Prog.">
        <title>Coniella lustricola, a new species from submerged detritus.</title>
        <authorList>
            <person name="Raudabaugh D.B."/>
            <person name="Iturriaga T."/>
            <person name="Carver A."/>
            <person name="Mondo S."/>
            <person name="Pangilinan J."/>
            <person name="Lipzen A."/>
            <person name="He G."/>
            <person name="Amirebrahimi M."/>
            <person name="Grigoriev I.V."/>
            <person name="Miller A.N."/>
        </authorList>
    </citation>
    <scope>NUCLEOTIDE SEQUENCE [LARGE SCALE GENOMIC DNA]</scope>
    <source>
        <strain evidence="1 2">B22-T-1</strain>
    </source>
</reference>
<dbReference type="Proteomes" id="UP000241462">
    <property type="component" value="Unassembled WGS sequence"/>
</dbReference>
<name>A0A2T3A3G7_9PEZI</name>
<organism evidence="1 2">
    <name type="scientific">Coniella lustricola</name>
    <dbReference type="NCBI Taxonomy" id="2025994"/>
    <lineage>
        <taxon>Eukaryota</taxon>
        <taxon>Fungi</taxon>
        <taxon>Dikarya</taxon>
        <taxon>Ascomycota</taxon>
        <taxon>Pezizomycotina</taxon>
        <taxon>Sordariomycetes</taxon>
        <taxon>Sordariomycetidae</taxon>
        <taxon>Diaporthales</taxon>
        <taxon>Schizoparmaceae</taxon>
        <taxon>Coniella</taxon>
    </lineage>
</organism>
<keyword evidence="2" id="KW-1185">Reference proteome</keyword>
<sequence>MTRREAIYADCDPSGTGSRSFCSKAVEIWLRCASRTREVLSVRYDGSVGIHPLFSSLVLVLLYSPCLFVCSRVTLAKAWEESLSLRVLSHPAEWLLRAGAVMGRGPFALAPRAMRSSGPLRYHNQALVGCRLSDWSRDNPVVAPSAGISRARQGLAQRLLCEAKQHVG</sequence>
<evidence type="ECO:0000313" key="1">
    <source>
        <dbReference type="EMBL" id="PSR82208.1"/>
    </source>
</evidence>
<proteinExistence type="predicted"/>